<protein>
    <submittedName>
        <fullName evidence="2">Uncharacterized protein</fullName>
    </submittedName>
</protein>
<name>A0A931GP65_9ACTN</name>
<evidence type="ECO:0000313" key="2">
    <source>
        <dbReference type="EMBL" id="MBG6093620.1"/>
    </source>
</evidence>
<dbReference type="AlphaFoldDB" id="A0A931GP65"/>
<dbReference type="EMBL" id="JADOUA010000001">
    <property type="protein sequence ID" value="MBG6093620.1"/>
    <property type="molecule type" value="Genomic_DNA"/>
</dbReference>
<gene>
    <name evidence="2" type="ORF">IW256_007733</name>
</gene>
<organism evidence="2 3">
    <name type="scientific">Actinomadura viridis</name>
    <dbReference type="NCBI Taxonomy" id="58110"/>
    <lineage>
        <taxon>Bacteria</taxon>
        <taxon>Bacillati</taxon>
        <taxon>Actinomycetota</taxon>
        <taxon>Actinomycetes</taxon>
        <taxon>Streptosporangiales</taxon>
        <taxon>Thermomonosporaceae</taxon>
        <taxon>Actinomadura</taxon>
    </lineage>
</organism>
<proteinExistence type="predicted"/>
<feature type="transmembrane region" description="Helical" evidence="1">
    <location>
        <begin position="12"/>
        <end position="35"/>
    </location>
</feature>
<keyword evidence="1" id="KW-1133">Transmembrane helix</keyword>
<evidence type="ECO:0000313" key="3">
    <source>
        <dbReference type="Proteomes" id="UP000614047"/>
    </source>
</evidence>
<keyword evidence="3" id="KW-1185">Reference proteome</keyword>
<keyword evidence="1" id="KW-0812">Transmembrane</keyword>
<dbReference type="RefSeq" id="WP_197015660.1">
    <property type="nucleotide sequence ID" value="NZ_BAABES010000003.1"/>
</dbReference>
<comment type="caution">
    <text evidence="2">The sequence shown here is derived from an EMBL/GenBank/DDBJ whole genome shotgun (WGS) entry which is preliminary data.</text>
</comment>
<accession>A0A931GP65</accession>
<sequence>MGPPQPRKKTGKLIGLLAAGGAAVLVLGVIAVVALNLGSDEPDGPVRAEHCLDKRSEMTASGSMQRIPVATRVGCASDTAKAKVVKVIRTGERTTYSFGVSSMPDCPDGADGVARVTTSEQDKRYWEVCTRNLSAPHPGAPGAGGAMLGPGDCISDSIAMRSEKPCASAGWYGKVIARVQTEQECPKPRTMETAKLSGSAPRPVLCIGAGGKVLAPGDCISDPTYSFRGPQKAECGTTRAVAKVTGRVRTRQECPSGSNKVMEAKGAAYLPVLCLRQLRPTLREQLDSLTG</sequence>
<evidence type="ECO:0000256" key="1">
    <source>
        <dbReference type="SAM" id="Phobius"/>
    </source>
</evidence>
<dbReference type="Proteomes" id="UP000614047">
    <property type="component" value="Unassembled WGS sequence"/>
</dbReference>
<reference evidence="2" key="1">
    <citation type="submission" date="2020-11" db="EMBL/GenBank/DDBJ databases">
        <title>Sequencing the genomes of 1000 actinobacteria strains.</title>
        <authorList>
            <person name="Klenk H.-P."/>
        </authorList>
    </citation>
    <scope>NUCLEOTIDE SEQUENCE</scope>
    <source>
        <strain evidence="2">DSM 43175</strain>
    </source>
</reference>
<keyword evidence="1" id="KW-0472">Membrane</keyword>